<gene>
    <name evidence="2" type="ORF">CCR94_14195</name>
</gene>
<proteinExistence type="predicted"/>
<dbReference type="InterPro" id="IPR017926">
    <property type="entry name" value="GATASE"/>
</dbReference>
<dbReference type="NCBIfam" id="NF005458">
    <property type="entry name" value="PRK07053.1"/>
    <property type="match status" value="1"/>
</dbReference>
<dbReference type="RefSeq" id="WP_104508506.1">
    <property type="nucleotide sequence ID" value="NZ_JACIGC010000003.1"/>
</dbReference>
<dbReference type="PANTHER" id="PTHR42695">
    <property type="entry name" value="GLUTAMINE AMIDOTRANSFERASE YLR126C-RELATED"/>
    <property type="match status" value="1"/>
</dbReference>
<dbReference type="PANTHER" id="PTHR42695:SF5">
    <property type="entry name" value="GLUTAMINE AMIDOTRANSFERASE YLR126C-RELATED"/>
    <property type="match status" value="1"/>
</dbReference>
<dbReference type="InterPro" id="IPR044992">
    <property type="entry name" value="ChyE-like"/>
</dbReference>
<dbReference type="AlphaFoldDB" id="A0A2S6N5C7"/>
<evidence type="ECO:0000259" key="1">
    <source>
        <dbReference type="Pfam" id="PF00117"/>
    </source>
</evidence>
<comment type="caution">
    <text evidence="2">The sequence shown here is derived from an EMBL/GenBank/DDBJ whole genome shotgun (WGS) entry which is preliminary data.</text>
</comment>
<dbReference type="EMBL" id="NHSJ01000087">
    <property type="protein sequence ID" value="PPQ29797.1"/>
    <property type="molecule type" value="Genomic_DNA"/>
</dbReference>
<dbReference type="OrthoDB" id="9813383at2"/>
<dbReference type="SUPFAM" id="SSF52317">
    <property type="entry name" value="Class I glutamine amidotransferase-like"/>
    <property type="match status" value="1"/>
</dbReference>
<keyword evidence="2" id="KW-0315">Glutamine amidotransferase</keyword>
<feature type="domain" description="Glutamine amidotransferase" evidence="1">
    <location>
        <begin position="45"/>
        <end position="180"/>
    </location>
</feature>
<evidence type="ECO:0000313" key="3">
    <source>
        <dbReference type="Proteomes" id="UP000239089"/>
    </source>
</evidence>
<reference evidence="2 3" key="1">
    <citation type="journal article" date="2018" name="Arch. Microbiol.">
        <title>New insights into the metabolic potential of the phototrophic purple bacterium Rhodopila globiformis DSM 161(T) from its draft genome sequence and evidence for a vanadium-dependent nitrogenase.</title>
        <authorList>
            <person name="Imhoff J.F."/>
            <person name="Rahn T."/>
            <person name="Kunzel S."/>
            <person name="Neulinger S.C."/>
        </authorList>
    </citation>
    <scope>NUCLEOTIDE SEQUENCE [LARGE SCALE GENOMIC DNA]</scope>
    <source>
        <strain evidence="2 3">DSM 16996</strain>
    </source>
</reference>
<protein>
    <submittedName>
        <fullName evidence="2">Glutamine amidotransferase</fullName>
    </submittedName>
</protein>
<dbReference type="PROSITE" id="PS51273">
    <property type="entry name" value="GATASE_TYPE_1"/>
    <property type="match status" value="1"/>
</dbReference>
<dbReference type="GO" id="GO:0005829">
    <property type="term" value="C:cytosol"/>
    <property type="evidence" value="ECO:0007669"/>
    <property type="project" value="TreeGrafter"/>
</dbReference>
<sequence>MKHALVLRHLAFEDLGVLAHILPDYGFDAIYHEVGVGPLPVAEIAACDLLIALGGPIGVHEIEDYPFLREEVAAIGARLRAGKPTLGVCLGAQMMAAALGAPVAPGPGKEIGYAPLHLAPVANSPLAALEGAHVLHWHGDAFGLPEGAVSLASTPLCPHQAFTLGSHALALQFHAEAEPEGFESWLIGHTCELGMVGIKPGELRRQALVHGAATARAGTKMFRSWLDGIFS</sequence>
<dbReference type="CDD" id="cd01741">
    <property type="entry name" value="GATase1_1"/>
    <property type="match status" value="1"/>
</dbReference>
<dbReference type="GO" id="GO:0016740">
    <property type="term" value="F:transferase activity"/>
    <property type="evidence" value="ECO:0007669"/>
    <property type="project" value="UniProtKB-KW"/>
</dbReference>
<keyword evidence="3" id="KW-1185">Reference proteome</keyword>
<dbReference type="InterPro" id="IPR029062">
    <property type="entry name" value="Class_I_gatase-like"/>
</dbReference>
<organism evidence="2 3">
    <name type="scientific">Rhodoblastus sphagnicola</name>
    <dbReference type="NCBI Taxonomy" id="333368"/>
    <lineage>
        <taxon>Bacteria</taxon>
        <taxon>Pseudomonadati</taxon>
        <taxon>Pseudomonadota</taxon>
        <taxon>Alphaproteobacteria</taxon>
        <taxon>Hyphomicrobiales</taxon>
        <taxon>Rhodoblastaceae</taxon>
        <taxon>Rhodoblastus</taxon>
    </lineage>
</organism>
<evidence type="ECO:0000313" key="2">
    <source>
        <dbReference type="EMBL" id="PPQ29797.1"/>
    </source>
</evidence>
<dbReference type="Gene3D" id="3.40.50.880">
    <property type="match status" value="1"/>
</dbReference>
<dbReference type="Pfam" id="PF00117">
    <property type="entry name" value="GATase"/>
    <property type="match status" value="1"/>
</dbReference>
<keyword evidence="2" id="KW-0808">Transferase</keyword>
<name>A0A2S6N5C7_9HYPH</name>
<dbReference type="Proteomes" id="UP000239089">
    <property type="component" value="Unassembled WGS sequence"/>
</dbReference>
<accession>A0A2S6N5C7</accession>